<dbReference type="OrthoDB" id="9769353at2"/>
<evidence type="ECO:0000313" key="2">
    <source>
        <dbReference type="EMBL" id="RAL27107.1"/>
    </source>
</evidence>
<dbReference type="GO" id="GO:0003677">
    <property type="term" value="F:DNA binding"/>
    <property type="evidence" value="ECO:0007669"/>
    <property type="project" value="InterPro"/>
</dbReference>
<reference evidence="2 3" key="2">
    <citation type="submission" date="2018-06" db="EMBL/GenBank/DDBJ databases">
        <authorList>
            <person name="Zhirakovskaya E."/>
        </authorList>
    </citation>
    <scope>NUCLEOTIDE SEQUENCE [LARGE SCALE GENOMIC DNA]</scope>
    <source>
        <strain evidence="2 3">FBKL4.011</strain>
    </source>
</reference>
<protein>
    <recommendedName>
        <fullName evidence="1">Resolvase/invertase-type recombinase catalytic domain-containing protein</fullName>
    </recommendedName>
</protein>
<reference evidence="2 3" key="1">
    <citation type="submission" date="2018-06" db="EMBL/GenBank/DDBJ databases">
        <title>Thermoflavimicrobium daqus sp. nov., a thermophilic microbe isolated from Moutai-flavour Daqu.</title>
        <authorList>
            <person name="Wang X."/>
            <person name="Zhou H."/>
        </authorList>
    </citation>
    <scope>NUCLEOTIDE SEQUENCE [LARGE SCALE GENOMIC DNA]</scope>
    <source>
        <strain evidence="2 3">FBKL4.011</strain>
    </source>
</reference>
<dbReference type="Gene3D" id="3.40.50.1390">
    <property type="entry name" value="Resolvase, N-terminal catalytic domain"/>
    <property type="match status" value="1"/>
</dbReference>
<dbReference type="EMBL" id="QJKK01000001">
    <property type="protein sequence ID" value="RAL27107.1"/>
    <property type="molecule type" value="Genomic_DNA"/>
</dbReference>
<organism evidence="2 3">
    <name type="scientific">Thermoflavimicrobium daqui</name>
    <dbReference type="NCBI Taxonomy" id="2137476"/>
    <lineage>
        <taxon>Bacteria</taxon>
        <taxon>Bacillati</taxon>
        <taxon>Bacillota</taxon>
        <taxon>Bacilli</taxon>
        <taxon>Bacillales</taxon>
        <taxon>Thermoactinomycetaceae</taxon>
        <taxon>Thermoflavimicrobium</taxon>
    </lineage>
</organism>
<gene>
    <name evidence="2" type="ORF">DL897_01355</name>
</gene>
<evidence type="ECO:0000259" key="1">
    <source>
        <dbReference type="Pfam" id="PF00239"/>
    </source>
</evidence>
<name>A0A364K9X8_9BACL</name>
<accession>A0A364K9X8</accession>
<dbReference type="GO" id="GO:0000150">
    <property type="term" value="F:DNA strand exchange activity"/>
    <property type="evidence" value="ECO:0007669"/>
    <property type="project" value="InterPro"/>
</dbReference>
<dbReference type="SUPFAM" id="SSF53041">
    <property type="entry name" value="Resolvase-like"/>
    <property type="match status" value="1"/>
</dbReference>
<dbReference type="AlphaFoldDB" id="A0A364K9X8"/>
<dbReference type="Proteomes" id="UP000251213">
    <property type="component" value="Unassembled WGS sequence"/>
</dbReference>
<comment type="caution">
    <text evidence="2">The sequence shown here is derived from an EMBL/GenBank/DDBJ whole genome shotgun (WGS) entry which is preliminary data.</text>
</comment>
<proteinExistence type="predicted"/>
<dbReference type="InterPro" id="IPR006119">
    <property type="entry name" value="Resolv_N"/>
</dbReference>
<evidence type="ECO:0000313" key="3">
    <source>
        <dbReference type="Proteomes" id="UP000251213"/>
    </source>
</evidence>
<dbReference type="InterPro" id="IPR036162">
    <property type="entry name" value="Resolvase-like_N_sf"/>
</dbReference>
<dbReference type="Pfam" id="PF00239">
    <property type="entry name" value="Resolvase"/>
    <property type="match status" value="1"/>
</dbReference>
<feature type="domain" description="Resolvase/invertase-type recombinase catalytic" evidence="1">
    <location>
        <begin position="6"/>
        <end position="55"/>
    </location>
</feature>
<sequence length="73" mass="8505">MKVKYAMYVRVSTDQDEQVSSVENQIVICQNWLERNGYKWDEHAIYKDHDTSGTLFLELPAKPELPDCRSKVG</sequence>
<keyword evidence="3" id="KW-1185">Reference proteome</keyword>